<sequence length="226" mass="24256">MESIVLTAQIRTAVKNQIKPLRKNRKVPGVLYGHDIPSRNIVVDAVEFGKVYKKAGASNLIDLKLGEESLKVLVKDYQLHPLKTIFTHFDLYQVRMDEELEAEAKVVTVGEAPAVKGLGGILVKNMPTLTIRCLPGNLVGELTVDISSLSEFGQSIHVKDIAVPAGVEILGNPQDVVVTIAAPRSEEEITAASGAVVEDVTQVKVAADEKKKAEEAAAAAEAEAKK</sequence>
<comment type="similarity">
    <text evidence="5">Belongs to the bacterial ribosomal protein bL25 family. CTC subfamily.</text>
</comment>
<accession>A0A0G1MFN7</accession>
<dbReference type="InterPro" id="IPR020056">
    <property type="entry name" value="Rbsml_bL25/Gln-tRNA_synth_N"/>
</dbReference>
<evidence type="ECO:0000256" key="4">
    <source>
        <dbReference type="ARBA" id="ARBA00023274"/>
    </source>
</evidence>
<comment type="subunit">
    <text evidence="5">Part of the 50S ribosomal subunit; part of the 5S rRNA/L5/L18/L25 subcomplex. Contacts the 5S rRNA. Binds to the 5S rRNA independently of L5 and L18.</text>
</comment>
<organism evidence="8 9">
    <name type="scientific">Candidatus Magasanikbacteria bacterium GW2011_GWA2_45_39</name>
    <dbReference type="NCBI Taxonomy" id="1619041"/>
    <lineage>
        <taxon>Bacteria</taxon>
        <taxon>Candidatus Magasanikiibacteriota</taxon>
    </lineage>
</organism>
<name>A0A0G1MFN7_9BACT</name>
<dbReference type="GO" id="GO:0008097">
    <property type="term" value="F:5S rRNA binding"/>
    <property type="evidence" value="ECO:0007669"/>
    <property type="project" value="InterPro"/>
</dbReference>
<dbReference type="Pfam" id="PF01386">
    <property type="entry name" value="Ribosomal_L25p"/>
    <property type="match status" value="1"/>
</dbReference>
<dbReference type="Gene3D" id="2.170.120.20">
    <property type="entry name" value="Ribosomal protein L25, beta domain"/>
    <property type="match status" value="1"/>
</dbReference>
<comment type="caution">
    <text evidence="8">The sequence shown here is derived from an EMBL/GenBank/DDBJ whole genome shotgun (WGS) entry which is preliminary data.</text>
</comment>
<keyword evidence="1 5" id="KW-0699">rRNA-binding</keyword>
<dbReference type="AlphaFoldDB" id="A0A0G1MFN7"/>
<dbReference type="InterPro" id="IPR020057">
    <property type="entry name" value="Ribosomal_bL25_b-dom"/>
</dbReference>
<evidence type="ECO:0000256" key="3">
    <source>
        <dbReference type="ARBA" id="ARBA00022980"/>
    </source>
</evidence>
<protein>
    <recommendedName>
        <fullName evidence="5">Large ribosomal subunit protein bL25</fullName>
    </recommendedName>
    <alternativeName>
        <fullName evidence="5">General stress protein CTC</fullName>
    </alternativeName>
</protein>
<dbReference type="InterPro" id="IPR020930">
    <property type="entry name" value="Ribosomal_uL5_bac-type"/>
</dbReference>
<dbReference type="Proteomes" id="UP000033999">
    <property type="component" value="Unassembled WGS sequence"/>
</dbReference>
<keyword evidence="4 5" id="KW-0687">Ribonucleoprotein</keyword>
<dbReference type="InterPro" id="IPR037121">
    <property type="entry name" value="Ribosomal_bL25_C"/>
</dbReference>
<dbReference type="InterPro" id="IPR011035">
    <property type="entry name" value="Ribosomal_bL25/Gln-tRNA_synth"/>
</dbReference>
<evidence type="ECO:0000313" key="9">
    <source>
        <dbReference type="Proteomes" id="UP000033999"/>
    </source>
</evidence>
<dbReference type="Gene3D" id="2.40.240.10">
    <property type="entry name" value="Ribosomal Protein L25, Chain P"/>
    <property type="match status" value="1"/>
</dbReference>
<gene>
    <name evidence="5" type="primary">rplY</name>
    <name evidence="5" type="synonym">ctc</name>
    <name evidence="8" type="ORF">UX10_C0015G0007</name>
</gene>
<dbReference type="EMBL" id="LCKX01000015">
    <property type="protein sequence ID" value="KKU07121.1"/>
    <property type="molecule type" value="Genomic_DNA"/>
</dbReference>
<dbReference type="GO" id="GO:0006412">
    <property type="term" value="P:translation"/>
    <property type="evidence" value="ECO:0007669"/>
    <property type="project" value="UniProtKB-UniRule"/>
</dbReference>
<dbReference type="PANTHER" id="PTHR33284:SF1">
    <property type="entry name" value="RIBOSOMAL PROTEIN L25_GLN-TRNA SYNTHETASE, ANTI-CODON-BINDING DOMAIN-CONTAINING PROTEIN"/>
    <property type="match status" value="1"/>
</dbReference>
<evidence type="ECO:0000259" key="6">
    <source>
        <dbReference type="Pfam" id="PF01386"/>
    </source>
</evidence>
<dbReference type="NCBIfam" id="TIGR00731">
    <property type="entry name" value="bL25_bact_ctc"/>
    <property type="match status" value="1"/>
</dbReference>
<evidence type="ECO:0000313" key="8">
    <source>
        <dbReference type="EMBL" id="KKU07121.1"/>
    </source>
</evidence>
<keyword evidence="3 5" id="KW-0689">Ribosomal protein</keyword>
<dbReference type="PANTHER" id="PTHR33284">
    <property type="entry name" value="RIBOSOMAL PROTEIN L25/GLN-TRNA SYNTHETASE, ANTI-CODON-BINDING DOMAIN-CONTAINING PROTEIN"/>
    <property type="match status" value="1"/>
</dbReference>
<dbReference type="Pfam" id="PF14693">
    <property type="entry name" value="Ribosomal_TL5_C"/>
    <property type="match status" value="1"/>
</dbReference>
<comment type="function">
    <text evidence="5">This is one of the proteins that binds to the 5S RNA in the ribosome where it forms part of the central protuberance.</text>
</comment>
<evidence type="ECO:0000256" key="2">
    <source>
        <dbReference type="ARBA" id="ARBA00022884"/>
    </source>
</evidence>
<dbReference type="HAMAP" id="MF_01334">
    <property type="entry name" value="Ribosomal_bL25_CTC"/>
    <property type="match status" value="1"/>
</dbReference>
<dbReference type="GO" id="GO:0003735">
    <property type="term" value="F:structural constituent of ribosome"/>
    <property type="evidence" value="ECO:0007669"/>
    <property type="project" value="InterPro"/>
</dbReference>
<evidence type="ECO:0000256" key="5">
    <source>
        <dbReference type="HAMAP-Rule" id="MF_01334"/>
    </source>
</evidence>
<evidence type="ECO:0000259" key="7">
    <source>
        <dbReference type="Pfam" id="PF14693"/>
    </source>
</evidence>
<feature type="domain" description="Large ribosomal subunit protein bL25 beta" evidence="7">
    <location>
        <begin position="100"/>
        <end position="184"/>
    </location>
</feature>
<reference evidence="8 9" key="1">
    <citation type="journal article" date="2015" name="Nature">
        <title>rRNA introns, odd ribosomes, and small enigmatic genomes across a large radiation of phyla.</title>
        <authorList>
            <person name="Brown C.T."/>
            <person name="Hug L.A."/>
            <person name="Thomas B.C."/>
            <person name="Sharon I."/>
            <person name="Castelle C.J."/>
            <person name="Singh A."/>
            <person name="Wilkins M.J."/>
            <person name="Williams K.H."/>
            <person name="Banfield J.F."/>
        </authorList>
    </citation>
    <scope>NUCLEOTIDE SEQUENCE [LARGE SCALE GENOMIC DNA]</scope>
</reference>
<feature type="domain" description="Large ribosomal subunit protein bL25 L25" evidence="6">
    <location>
        <begin position="6"/>
        <end position="91"/>
    </location>
</feature>
<dbReference type="GO" id="GO:0022625">
    <property type="term" value="C:cytosolic large ribosomal subunit"/>
    <property type="evidence" value="ECO:0007669"/>
    <property type="project" value="TreeGrafter"/>
</dbReference>
<proteinExistence type="inferred from homology"/>
<dbReference type="InterPro" id="IPR029751">
    <property type="entry name" value="Ribosomal_L25_dom"/>
</dbReference>
<dbReference type="SUPFAM" id="SSF50715">
    <property type="entry name" value="Ribosomal protein L25-like"/>
    <property type="match status" value="1"/>
</dbReference>
<evidence type="ECO:0000256" key="1">
    <source>
        <dbReference type="ARBA" id="ARBA00022730"/>
    </source>
</evidence>
<dbReference type="InterPro" id="IPR001021">
    <property type="entry name" value="Ribosomal_bL25_long"/>
</dbReference>
<dbReference type="CDD" id="cd00495">
    <property type="entry name" value="Ribosomal_L25_TL5_CTC"/>
    <property type="match status" value="1"/>
</dbReference>
<keyword evidence="2 5" id="KW-0694">RNA-binding</keyword>